<accession>A0AC61R259</accession>
<dbReference type="Proteomes" id="UP000307720">
    <property type="component" value="Unassembled WGS sequence"/>
</dbReference>
<evidence type="ECO:0000313" key="2">
    <source>
        <dbReference type="Proteomes" id="UP000307720"/>
    </source>
</evidence>
<sequence>MKLPQSFTSSMRELLGTEYEEYLACFDEPSARGLRVNTSKISVEDFLKLTPFALEPIPWTKNGFYYSEDDAVTKHPHYYAGLYYIQEPSAMIPASRLPVEPGDWVLDLCAAPGGKATELAVRLGENGLLAANDISNSRAKGLLKNLELFGCGNMLVLSESPEKLLEYFEECFDKILIDAPCSGEGMFRREPSMIKSWENRGPEYYAGIQREILRCAVKLLRPGGKLLYSTCTFSEIENEQTILRLLDGSPDMMLIPMKGYESFSKSRLPHCIRVYPHKVRGEGHFAALLQKEGTTCGCQTKETTPKNLRKSGIQKTETQKFPADFLEFLAQIPRLKNRLGQMKIRRNRIYLMPEHLPDMSSLRFLRTGLLMGECVRNRFEPSQALAMWLTKDDFPQTLSLASDDDRAIRYLKGESVALTEEEAHLKKGWVLVCTDGYPLGWAKAAGGMLKNKYYPGWRVQ</sequence>
<keyword evidence="2" id="KW-1185">Reference proteome</keyword>
<protein>
    <submittedName>
        <fullName evidence="1">SAM-dependent methyltransferase</fullName>
    </submittedName>
</protein>
<organism evidence="1 2">
    <name type="scientific">Hominisplanchenecus murintestinalis</name>
    <dbReference type="NCBI Taxonomy" id="2941517"/>
    <lineage>
        <taxon>Bacteria</taxon>
        <taxon>Bacillati</taxon>
        <taxon>Bacillota</taxon>
        <taxon>Clostridia</taxon>
        <taxon>Lachnospirales</taxon>
        <taxon>Lachnospiraceae</taxon>
        <taxon>Hominisplanchenecus</taxon>
    </lineage>
</organism>
<name>A0AC61R259_9FIRM</name>
<evidence type="ECO:0000313" key="1">
    <source>
        <dbReference type="EMBL" id="TGY00319.1"/>
    </source>
</evidence>
<proteinExistence type="predicted"/>
<keyword evidence="1" id="KW-0808">Transferase</keyword>
<keyword evidence="1" id="KW-0489">Methyltransferase</keyword>
<gene>
    <name evidence="1" type="ORF">E5357_02110</name>
</gene>
<reference evidence="1" key="1">
    <citation type="submission" date="2019-04" db="EMBL/GenBank/DDBJ databases">
        <title>Microbes associate with the intestines of laboratory mice.</title>
        <authorList>
            <person name="Navarre W."/>
            <person name="Wong E."/>
            <person name="Huang K."/>
            <person name="Tropini C."/>
            <person name="Ng K."/>
            <person name="Yu B."/>
        </authorList>
    </citation>
    <scope>NUCLEOTIDE SEQUENCE</scope>
    <source>
        <strain evidence="1">NM72_1-8</strain>
    </source>
</reference>
<comment type="caution">
    <text evidence="1">The sequence shown here is derived from an EMBL/GenBank/DDBJ whole genome shotgun (WGS) entry which is preliminary data.</text>
</comment>
<dbReference type="EMBL" id="SRZB01000002">
    <property type="protein sequence ID" value="TGY00319.1"/>
    <property type="molecule type" value="Genomic_DNA"/>
</dbReference>